<gene>
    <name evidence="1" type="ORF">DPMN_006505</name>
</gene>
<dbReference type="EMBL" id="JAIWYP010000001">
    <property type="protein sequence ID" value="KAH3882564.1"/>
    <property type="molecule type" value="Genomic_DNA"/>
</dbReference>
<protein>
    <submittedName>
        <fullName evidence="1">Uncharacterized protein</fullName>
    </submittedName>
</protein>
<organism evidence="1 2">
    <name type="scientific">Dreissena polymorpha</name>
    <name type="common">Zebra mussel</name>
    <name type="synonym">Mytilus polymorpha</name>
    <dbReference type="NCBI Taxonomy" id="45954"/>
    <lineage>
        <taxon>Eukaryota</taxon>
        <taxon>Metazoa</taxon>
        <taxon>Spiralia</taxon>
        <taxon>Lophotrochozoa</taxon>
        <taxon>Mollusca</taxon>
        <taxon>Bivalvia</taxon>
        <taxon>Autobranchia</taxon>
        <taxon>Heteroconchia</taxon>
        <taxon>Euheterodonta</taxon>
        <taxon>Imparidentia</taxon>
        <taxon>Neoheterodontei</taxon>
        <taxon>Myida</taxon>
        <taxon>Dreissenoidea</taxon>
        <taxon>Dreissenidae</taxon>
        <taxon>Dreissena</taxon>
    </lineage>
</organism>
<name>A0A9D4MVK5_DREPO</name>
<evidence type="ECO:0000313" key="1">
    <source>
        <dbReference type="EMBL" id="KAH3882564.1"/>
    </source>
</evidence>
<keyword evidence="2" id="KW-1185">Reference proteome</keyword>
<comment type="caution">
    <text evidence="1">The sequence shown here is derived from an EMBL/GenBank/DDBJ whole genome shotgun (WGS) entry which is preliminary data.</text>
</comment>
<reference evidence="1" key="1">
    <citation type="journal article" date="2019" name="bioRxiv">
        <title>The Genome of the Zebra Mussel, Dreissena polymorpha: A Resource for Invasive Species Research.</title>
        <authorList>
            <person name="McCartney M.A."/>
            <person name="Auch B."/>
            <person name="Kono T."/>
            <person name="Mallez S."/>
            <person name="Zhang Y."/>
            <person name="Obille A."/>
            <person name="Becker A."/>
            <person name="Abrahante J.E."/>
            <person name="Garbe J."/>
            <person name="Badalamenti J.P."/>
            <person name="Herman A."/>
            <person name="Mangelson H."/>
            <person name="Liachko I."/>
            <person name="Sullivan S."/>
            <person name="Sone E.D."/>
            <person name="Koren S."/>
            <person name="Silverstein K.A.T."/>
            <person name="Beckman K.B."/>
            <person name="Gohl D.M."/>
        </authorList>
    </citation>
    <scope>NUCLEOTIDE SEQUENCE</scope>
    <source>
        <strain evidence="1">Duluth1</strain>
        <tissue evidence="1">Whole animal</tissue>
    </source>
</reference>
<dbReference type="AlphaFoldDB" id="A0A9D4MVK5"/>
<reference evidence="1" key="2">
    <citation type="submission" date="2020-11" db="EMBL/GenBank/DDBJ databases">
        <authorList>
            <person name="McCartney M.A."/>
            <person name="Auch B."/>
            <person name="Kono T."/>
            <person name="Mallez S."/>
            <person name="Becker A."/>
            <person name="Gohl D.M."/>
            <person name="Silverstein K.A.T."/>
            <person name="Koren S."/>
            <person name="Bechman K.B."/>
            <person name="Herman A."/>
            <person name="Abrahante J.E."/>
            <person name="Garbe J."/>
        </authorList>
    </citation>
    <scope>NUCLEOTIDE SEQUENCE</scope>
    <source>
        <strain evidence="1">Duluth1</strain>
        <tissue evidence="1">Whole animal</tissue>
    </source>
</reference>
<sequence length="88" mass="9805">MISYTSMEKKANKSSCLAVRITFTTVNIFKAHSEIMGLKACMYSIIQEKPTQAAQAATVCQDWIFMKEQLPVDFAACTGRCRGSSHHI</sequence>
<accession>A0A9D4MVK5</accession>
<evidence type="ECO:0000313" key="2">
    <source>
        <dbReference type="Proteomes" id="UP000828390"/>
    </source>
</evidence>
<proteinExistence type="predicted"/>
<dbReference type="Proteomes" id="UP000828390">
    <property type="component" value="Unassembled WGS sequence"/>
</dbReference>